<dbReference type="RefSeq" id="WP_074660938.1">
    <property type="nucleotide sequence ID" value="NZ_FNAU01000002.1"/>
</dbReference>
<organism evidence="9 10">
    <name type="scientific">Actinobaculum suis</name>
    <dbReference type="NCBI Taxonomy" id="1657"/>
    <lineage>
        <taxon>Bacteria</taxon>
        <taxon>Bacillati</taxon>
        <taxon>Actinomycetota</taxon>
        <taxon>Actinomycetes</taxon>
        <taxon>Actinomycetales</taxon>
        <taxon>Actinomycetaceae</taxon>
        <taxon>Actinobaculum</taxon>
    </lineage>
</organism>
<reference evidence="8" key="3">
    <citation type="submission" date="2023-10" db="EMBL/GenBank/DDBJ databases">
        <title>Whole Genome based description of the genera Actinobaculum and Actinotignum reveals a complex phylogenetic relationship within the species included in the genus Actinotignum.</title>
        <authorList>
            <person name="Jensen C.S."/>
            <person name="Dargis R."/>
            <person name="Kemp M."/>
            <person name="Christensen J.J."/>
        </authorList>
    </citation>
    <scope>NUCLEOTIDE SEQUENCE</scope>
    <source>
        <strain evidence="8">Actinobaculum_suis_CCUG19206T</strain>
    </source>
</reference>
<evidence type="ECO:0000313" key="9">
    <source>
        <dbReference type="EMBL" id="SDE09106.1"/>
    </source>
</evidence>
<keyword evidence="10" id="KW-1185">Reference proteome</keyword>
<keyword evidence="4" id="KW-0732">Signal</keyword>
<dbReference type="PANTHER" id="PTHR30620:SF16">
    <property type="entry name" value="LYSOSOMAL BETA GLUCOSIDASE"/>
    <property type="match status" value="1"/>
</dbReference>
<dbReference type="InterPro" id="IPR001764">
    <property type="entry name" value="Glyco_hydro_3_N"/>
</dbReference>
<evidence type="ECO:0000256" key="1">
    <source>
        <dbReference type="ARBA" id="ARBA00000448"/>
    </source>
</evidence>
<gene>
    <name evidence="8" type="ORF">R6G71_01435</name>
    <name evidence="9" type="ORF">SAMN05421878_10247</name>
</gene>
<evidence type="ECO:0000256" key="4">
    <source>
        <dbReference type="ARBA" id="ARBA00022729"/>
    </source>
</evidence>
<dbReference type="SUPFAM" id="SSF51445">
    <property type="entry name" value="(Trans)glycosidases"/>
    <property type="match status" value="1"/>
</dbReference>
<dbReference type="InterPro" id="IPR051915">
    <property type="entry name" value="Cellulose_Degrad_GH3"/>
</dbReference>
<evidence type="ECO:0000259" key="7">
    <source>
        <dbReference type="Pfam" id="PF00933"/>
    </source>
</evidence>
<dbReference type="InterPro" id="IPR017853">
    <property type="entry name" value="GH"/>
</dbReference>
<dbReference type="SUPFAM" id="SSF52279">
    <property type="entry name" value="Beta-D-glucan exohydrolase, C-terminal domain"/>
    <property type="match status" value="1"/>
</dbReference>
<dbReference type="EC" id="3.2.1.21" evidence="3"/>
<dbReference type="EMBL" id="FNAU01000002">
    <property type="protein sequence ID" value="SDE09106.1"/>
    <property type="molecule type" value="Genomic_DNA"/>
</dbReference>
<dbReference type="AlphaFoldDB" id="A0A1G7A5D2"/>
<evidence type="ECO:0000256" key="2">
    <source>
        <dbReference type="ARBA" id="ARBA00005336"/>
    </source>
</evidence>
<feature type="domain" description="Glycoside hydrolase family 3 N-terminal" evidence="7">
    <location>
        <begin position="136"/>
        <end position="437"/>
    </location>
</feature>
<dbReference type="GO" id="GO:0008422">
    <property type="term" value="F:beta-glucosidase activity"/>
    <property type="evidence" value="ECO:0007669"/>
    <property type="project" value="UniProtKB-EC"/>
</dbReference>
<reference evidence="10" key="2">
    <citation type="submission" date="2016-10" db="EMBL/GenBank/DDBJ databases">
        <authorList>
            <person name="Varghese N."/>
        </authorList>
    </citation>
    <scope>NUCLEOTIDE SEQUENCE [LARGE SCALE GENOMIC DNA]</scope>
    <source>
        <strain evidence="10">DSM 20639</strain>
    </source>
</reference>
<keyword evidence="5 8" id="KW-0378">Hydrolase</keyword>
<dbReference type="PRINTS" id="PR00133">
    <property type="entry name" value="GLHYDRLASE3"/>
</dbReference>
<name>A0A1G7A5D2_9ACTO</name>
<protein>
    <recommendedName>
        <fullName evidence="3">beta-glucosidase</fullName>
        <ecNumber evidence="3">3.2.1.21</ecNumber>
    </recommendedName>
</protein>
<dbReference type="Pfam" id="PF00933">
    <property type="entry name" value="Glyco_hydro_3"/>
    <property type="match status" value="1"/>
</dbReference>
<reference evidence="9" key="1">
    <citation type="submission" date="2016-10" db="EMBL/GenBank/DDBJ databases">
        <authorList>
            <person name="de Groot N.N."/>
        </authorList>
    </citation>
    <scope>NUCLEOTIDE SEQUENCE [LARGE SCALE GENOMIC DNA]</scope>
    <source>
        <strain evidence="9">DSM 20639</strain>
    </source>
</reference>
<dbReference type="PANTHER" id="PTHR30620">
    <property type="entry name" value="PERIPLASMIC BETA-GLUCOSIDASE-RELATED"/>
    <property type="match status" value="1"/>
</dbReference>
<dbReference type="GO" id="GO:0009251">
    <property type="term" value="P:glucan catabolic process"/>
    <property type="evidence" value="ECO:0007669"/>
    <property type="project" value="TreeGrafter"/>
</dbReference>
<dbReference type="InterPro" id="IPR036962">
    <property type="entry name" value="Glyco_hydro_3_N_sf"/>
</dbReference>
<dbReference type="Gene3D" id="3.20.20.300">
    <property type="entry name" value="Glycoside hydrolase, family 3, N-terminal domain"/>
    <property type="match status" value="1"/>
</dbReference>
<comment type="catalytic activity">
    <reaction evidence="1">
        <text>Hydrolysis of terminal, non-reducing beta-D-glucosyl residues with release of beta-D-glucose.</text>
        <dbReference type="EC" id="3.2.1.21"/>
    </reaction>
</comment>
<evidence type="ECO:0000313" key="8">
    <source>
        <dbReference type="EMBL" id="MDY5152717.1"/>
    </source>
</evidence>
<evidence type="ECO:0000256" key="3">
    <source>
        <dbReference type="ARBA" id="ARBA00012744"/>
    </source>
</evidence>
<evidence type="ECO:0000256" key="6">
    <source>
        <dbReference type="ARBA" id="ARBA00023295"/>
    </source>
</evidence>
<dbReference type="InterPro" id="IPR036881">
    <property type="entry name" value="Glyco_hydro_3_C_sf"/>
</dbReference>
<proteinExistence type="inferred from homology"/>
<dbReference type="EMBL" id="JAWNFU010000001">
    <property type="protein sequence ID" value="MDY5152717.1"/>
    <property type="molecule type" value="Genomic_DNA"/>
</dbReference>
<dbReference type="Proteomes" id="UP000182744">
    <property type="component" value="Unassembled WGS sequence"/>
</dbReference>
<sequence>MVHPQPRLGSRTGRFIEEDGLRFRDLDGDGKLSPYEDWRLPAAERAADLASRLTMEEKVGLMIIGSHYPGYSTFRPDPEPGKILADTDVYRENHPITGIPYPEPVLVASSTEKAINERHQHFFIVRDNPPARDLAIWTNAVQEVAENSRLGIPVVFASNPRNHVALVAQFGVNESAGIFAEFSNELGLAALRDPELVEKFGREAAREWRAAGIHKLYGYMADTPSEPRWSRFNGTFGEDVAIVTAYTRAVVRGMQGEQLSEESVATTIKHFPGGGVRDEGHDPHFEWGQVNEYPTENSLATYHLPPFQAAIDAGVSSIMPYYAKPVNTSAAQLPRESWMSETEQFDEVAFAYSEQILQKLLREKMGLRGYINSDSGVIDAMPWGVEELSEPERFARAVRAGVDLFSDMSDPAQLITACREGLLEEKYLTRAVTRTLREIFELGLFENPYVDEDRAAAVVGNSEFWQLGEKQQRDSVTLLRTGPILPLSVATPAKVYVYATGRTKIDAVQTKLEAAVRKVWVGAELVDSPEAADIALVWARPEISLFEDDKPGVSLSVELAPNGVDVEEVRRIENTVPTILAVNFTNPWVIGEVEKDAAAVVGTFEIQPEQLLRSLAGEDGGPKGVLPFSVPASSAAVDSSPRDVPGKYLSDSYAYVDSAGNRYTCGYGQRF</sequence>
<accession>A0A1G7A5D2</accession>
<dbReference type="Proteomes" id="UP001273799">
    <property type="component" value="Unassembled WGS sequence"/>
</dbReference>
<comment type="similarity">
    <text evidence="2">Belongs to the glycosyl hydrolase 3 family.</text>
</comment>
<evidence type="ECO:0000256" key="5">
    <source>
        <dbReference type="ARBA" id="ARBA00022801"/>
    </source>
</evidence>
<keyword evidence="6" id="KW-0326">Glycosidase</keyword>
<evidence type="ECO:0000313" key="10">
    <source>
        <dbReference type="Proteomes" id="UP000182744"/>
    </source>
</evidence>